<dbReference type="PANTHER" id="PTHR43459:SF1">
    <property type="entry name" value="EG:BACN32G11.4 PROTEIN"/>
    <property type="match status" value="1"/>
</dbReference>
<gene>
    <name evidence="2" type="ORF">CWO92_00970</name>
</gene>
<dbReference type="InterPro" id="IPR014748">
    <property type="entry name" value="Enoyl-CoA_hydra_C"/>
</dbReference>
<dbReference type="Gene3D" id="3.90.226.10">
    <property type="entry name" value="2-enoyl-CoA Hydratase, Chain A, domain 1"/>
    <property type="match status" value="1"/>
</dbReference>
<organism evidence="2 3">
    <name type="scientific">Heyndrickxia camelliae</name>
    <dbReference type="NCBI Taxonomy" id="1707093"/>
    <lineage>
        <taxon>Bacteria</taxon>
        <taxon>Bacillati</taxon>
        <taxon>Bacillota</taxon>
        <taxon>Bacilli</taxon>
        <taxon>Bacillales</taxon>
        <taxon>Bacillaceae</taxon>
        <taxon>Heyndrickxia</taxon>
    </lineage>
</organism>
<dbReference type="OrthoDB" id="9775794at2"/>
<evidence type="ECO:0000256" key="1">
    <source>
        <dbReference type="ARBA" id="ARBA00005254"/>
    </source>
</evidence>
<name>A0A2N3LPW3_9BACI</name>
<comment type="similarity">
    <text evidence="1">Belongs to the enoyl-CoA hydratase/isomerase family.</text>
</comment>
<keyword evidence="3" id="KW-1185">Reference proteome</keyword>
<dbReference type="PANTHER" id="PTHR43459">
    <property type="entry name" value="ENOYL-COA HYDRATASE"/>
    <property type="match status" value="1"/>
</dbReference>
<proteinExistence type="inferred from homology"/>
<dbReference type="Gene3D" id="1.10.12.10">
    <property type="entry name" value="Lyase 2-enoyl-coa Hydratase, Chain A, domain 2"/>
    <property type="match status" value="1"/>
</dbReference>
<dbReference type="GO" id="GO:0004300">
    <property type="term" value="F:enoyl-CoA hydratase activity"/>
    <property type="evidence" value="ECO:0007669"/>
    <property type="project" value="UniProtKB-EC"/>
</dbReference>
<dbReference type="RefSeq" id="WP_101352317.1">
    <property type="nucleotide sequence ID" value="NZ_PIQO01000001.1"/>
</dbReference>
<dbReference type="EC" id="4.2.1.17" evidence="2"/>
<dbReference type="InterPro" id="IPR001753">
    <property type="entry name" value="Enoyl-CoA_hydra/iso"/>
</dbReference>
<dbReference type="CDD" id="cd06558">
    <property type="entry name" value="crotonase-like"/>
    <property type="match status" value="1"/>
</dbReference>
<evidence type="ECO:0000313" key="3">
    <source>
        <dbReference type="Proteomes" id="UP000233440"/>
    </source>
</evidence>
<sequence length="260" mass="28898">MNAVYETVVVNLNEDIATVTLNRPDALNALNSVLMKELNQALQEVSLNEAIKIVVLKGEGRAFSSGGDIKEMLQLNDKDQFFSIMEQINSLVTTFYTMPKLTIAAVNGAAAGLGLSLALAADYVICQDDSKLAMNFIGIGLVPDGGGHFHLKRRIGEEKAKQLIWEGKILNGKEAMEVGIVDEVVDDIYAAVQKQINIWKTKPILSMIETKNIFTTLNKDRLSTILQLETNAQWKMRQTYDHQEGIKAFVEKRKPQFLGK</sequence>
<dbReference type="InterPro" id="IPR029045">
    <property type="entry name" value="ClpP/crotonase-like_dom_sf"/>
</dbReference>
<comment type="caution">
    <text evidence="2">The sequence shown here is derived from an EMBL/GenBank/DDBJ whole genome shotgun (WGS) entry which is preliminary data.</text>
</comment>
<evidence type="ECO:0000313" key="2">
    <source>
        <dbReference type="EMBL" id="PKR86666.1"/>
    </source>
</evidence>
<accession>A0A2N3LPW3</accession>
<reference evidence="2 3" key="1">
    <citation type="submission" date="2017-11" db="EMBL/GenBank/DDBJ databases">
        <title>Bacillus camelliae sp. nov., isolated from pu'er tea.</title>
        <authorList>
            <person name="Niu L."/>
        </authorList>
    </citation>
    <scope>NUCLEOTIDE SEQUENCE [LARGE SCALE GENOMIC DNA]</scope>
    <source>
        <strain evidence="2 3">7578-1</strain>
    </source>
</reference>
<dbReference type="AlphaFoldDB" id="A0A2N3LPW3"/>
<dbReference type="NCBIfam" id="NF005804">
    <property type="entry name" value="PRK07659.1"/>
    <property type="match status" value="1"/>
</dbReference>
<dbReference type="SUPFAM" id="SSF52096">
    <property type="entry name" value="ClpP/crotonase"/>
    <property type="match status" value="1"/>
</dbReference>
<protein>
    <submittedName>
        <fullName evidence="2">Enoyl-CoA hydratase</fullName>
        <ecNumber evidence="2">4.2.1.17</ecNumber>
    </submittedName>
</protein>
<dbReference type="EMBL" id="PIQO01000001">
    <property type="protein sequence ID" value="PKR86666.1"/>
    <property type="molecule type" value="Genomic_DNA"/>
</dbReference>
<dbReference type="Proteomes" id="UP000233440">
    <property type="component" value="Unassembled WGS sequence"/>
</dbReference>
<dbReference type="Pfam" id="PF00378">
    <property type="entry name" value="ECH_1"/>
    <property type="match status" value="1"/>
</dbReference>
<keyword evidence="2" id="KW-0456">Lyase</keyword>